<dbReference type="AlphaFoldDB" id="A0A0U9HIY6"/>
<dbReference type="STRING" id="224999.GCA_001485475_02162"/>
<reference evidence="3" key="1">
    <citation type="journal article" date="2016" name="Genome Announc.">
        <title>Draft Genome Sequence of the Syntrophic Lactate-Degrading Bacterium Tepidanaerobacter syntrophicus JLT.</title>
        <authorList>
            <person name="Matsuura N."/>
            <person name="Ohashi A."/>
            <person name="Tourlousse D.M."/>
            <person name="Sekiguchi Y."/>
        </authorList>
    </citation>
    <scope>NUCLEOTIDE SEQUENCE [LARGE SCALE GENOMIC DNA]</scope>
    <source>
        <strain evidence="3">JL</strain>
    </source>
</reference>
<evidence type="ECO:0000313" key="4">
    <source>
        <dbReference type="Proteomes" id="UP000062160"/>
    </source>
</evidence>
<keyword evidence="2" id="KW-1133">Transmembrane helix</keyword>
<evidence type="ECO:0000313" key="3">
    <source>
        <dbReference type="EMBL" id="GAQ26123.1"/>
    </source>
</evidence>
<feature type="transmembrane region" description="Helical" evidence="2">
    <location>
        <begin position="7"/>
        <end position="28"/>
    </location>
</feature>
<dbReference type="Pfam" id="PF03780">
    <property type="entry name" value="Asp23"/>
    <property type="match status" value="1"/>
</dbReference>
<dbReference type="EMBL" id="DF977003">
    <property type="protein sequence ID" value="GAQ26123.1"/>
    <property type="molecule type" value="Genomic_DNA"/>
</dbReference>
<keyword evidence="2" id="KW-0472">Membrane</keyword>
<comment type="similarity">
    <text evidence="1">Belongs to the asp23 family.</text>
</comment>
<proteinExistence type="inferred from homology"/>
<dbReference type="Proteomes" id="UP000062160">
    <property type="component" value="Unassembled WGS sequence"/>
</dbReference>
<dbReference type="InterPro" id="IPR005531">
    <property type="entry name" value="Asp23"/>
</dbReference>
<keyword evidence="2" id="KW-0812">Transmembrane</keyword>
<evidence type="ECO:0000256" key="1">
    <source>
        <dbReference type="ARBA" id="ARBA00005721"/>
    </source>
</evidence>
<protein>
    <submittedName>
        <fullName evidence="3">Uncharacterized conserved protein YloU, alkaline shock protein (Asp26) family</fullName>
    </submittedName>
</protein>
<sequence>MNFFDRFLLAIYSLVFSLVSIAVIMFSLKTIRFEYAIAGLTLLYGRTEALATGIVLLLIGIRFLFYSLKSNKKVRETIIKSDELGKIAITLDAVESLVLKVIKDNENIKDSTIIVKRQDKGVSIILKLVVNYDVVIPDIAAELQNTIKNYIETTAGVPVSDIQINITNISNQSKPKASK</sequence>
<dbReference type="NCBIfam" id="NF033218">
    <property type="entry name" value="anchor_AmaP"/>
    <property type="match status" value="1"/>
</dbReference>
<accession>A0A0U9HIY6</accession>
<keyword evidence="4" id="KW-1185">Reference proteome</keyword>
<organism evidence="3">
    <name type="scientific">Tepidanaerobacter syntrophicus</name>
    <dbReference type="NCBI Taxonomy" id="224999"/>
    <lineage>
        <taxon>Bacteria</taxon>
        <taxon>Bacillati</taxon>
        <taxon>Bacillota</taxon>
        <taxon>Clostridia</taxon>
        <taxon>Thermosediminibacterales</taxon>
        <taxon>Tepidanaerobacteraceae</taxon>
        <taxon>Tepidanaerobacter</taxon>
    </lineage>
</organism>
<name>A0A0U9HIY6_9FIRM</name>
<feature type="transmembrane region" description="Helical" evidence="2">
    <location>
        <begin position="48"/>
        <end position="65"/>
    </location>
</feature>
<evidence type="ECO:0000256" key="2">
    <source>
        <dbReference type="SAM" id="Phobius"/>
    </source>
</evidence>
<gene>
    <name evidence="3" type="ORF">TSYNT_9382</name>
</gene>
<dbReference type="RefSeq" id="WP_238142716.1">
    <property type="nucleotide sequence ID" value="NZ_DF977003.1"/>
</dbReference>